<protein>
    <submittedName>
        <fullName evidence="10">Cytochrome P450</fullName>
    </submittedName>
</protein>
<feature type="transmembrane region" description="Helical" evidence="9">
    <location>
        <begin position="12"/>
        <end position="30"/>
    </location>
</feature>
<evidence type="ECO:0000313" key="10">
    <source>
        <dbReference type="EMBL" id="KAF0441098.1"/>
    </source>
</evidence>
<comment type="cofactor">
    <cofactor evidence="1 8">
        <name>heme</name>
        <dbReference type="ChEBI" id="CHEBI:30413"/>
    </cofactor>
</comment>
<gene>
    <name evidence="10" type="ORF">F8M41_003967</name>
</gene>
<evidence type="ECO:0000256" key="3">
    <source>
        <dbReference type="ARBA" id="ARBA00022617"/>
    </source>
</evidence>
<dbReference type="CDD" id="cd11069">
    <property type="entry name" value="CYP_FUM15-like"/>
    <property type="match status" value="1"/>
</dbReference>
<comment type="caution">
    <text evidence="10">The sequence shown here is derived from an EMBL/GenBank/DDBJ whole genome shotgun (WGS) entry which is preliminary data.</text>
</comment>
<proteinExistence type="inferred from homology"/>
<dbReference type="PRINTS" id="PR00463">
    <property type="entry name" value="EP450I"/>
</dbReference>
<keyword evidence="7" id="KW-0503">Monooxygenase</keyword>
<evidence type="ECO:0000256" key="2">
    <source>
        <dbReference type="ARBA" id="ARBA00010617"/>
    </source>
</evidence>
<dbReference type="SUPFAM" id="SSF48264">
    <property type="entry name" value="Cytochrome P450"/>
    <property type="match status" value="1"/>
</dbReference>
<accession>A0A8H3XBT7</accession>
<dbReference type="Gene3D" id="1.10.630.10">
    <property type="entry name" value="Cytochrome P450"/>
    <property type="match status" value="1"/>
</dbReference>
<keyword evidence="5" id="KW-0560">Oxidoreductase</keyword>
<keyword evidence="9" id="KW-0812">Transmembrane</keyword>
<comment type="similarity">
    <text evidence="2">Belongs to the cytochrome P450 family.</text>
</comment>
<dbReference type="GO" id="GO:0004497">
    <property type="term" value="F:monooxygenase activity"/>
    <property type="evidence" value="ECO:0007669"/>
    <property type="project" value="UniProtKB-KW"/>
</dbReference>
<dbReference type="EMBL" id="WTPW01001357">
    <property type="protein sequence ID" value="KAF0441098.1"/>
    <property type="molecule type" value="Genomic_DNA"/>
</dbReference>
<reference evidence="10 11" key="1">
    <citation type="journal article" date="2019" name="Environ. Microbiol.">
        <title>At the nexus of three kingdoms: the genome of the mycorrhizal fungus Gigaspora margarita provides insights into plant, endobacterial and fungal interactions.</title>
        <authorList>
            <person name="Venice F."/>
            <person name="Ghignone S."/>
            <person name="Salvioli di Fossalunga A."/>
            <person name="Amselem J."/>
            <person name="Novero M."/>
            <person name="Xianan X."/>
            <person name="Sedzielewska Toro K."/>
            <person name="Morin E."/>
            <person name="Lipzen A."/>
            <person name="Grigoriev I.V."/>
            <person name="Henrissat B."/>
            <person name="Martin F.M."/>
            <person name="Bonfante P."/>
        </authorList>
    </citation>
    <scope>NUCLEOTIDE SEQUENCE [LARGE SCALE GENOMIC DNA]</scope>
    <source>
        <strain evidence="10 11">BEG34</strain>
    </source>
</reference>
<evidence type="ECO:0000256" key="5">
    <source>
        <dbReference type="ARBA" id="ARBA00023002"/>
    </source>
</evidence>
<dbReference type="FunFam" id="1.10.630.10:FF:000182">
    <property type="entry name" value="Cytochrome P450 3A4"/>
    <property type="match status" value="1"/>
</dbReference>
<dbReference type="PANTHER" id="PTHR24291:SF50">
    <property type="entry name" value="BIFUNCTIONAL ALBAFLAVENONE MONOOXYGENASE_TERPENE SYNTHASE"/>
    <property type="match status" value="1"/>
</dbReference>
<evidence type="ECO:0000256" key="7">
    <source>
        <dbReference type="ARBA" id="ARBA00023033"/>
    </source>
</evidence>
<dbReference type="OrthoDB" id="1470350at2759"/>
<dbReference type="GO" id="GO:0005506">
    <property type="term" value="F:iron ion binding"/>
    <property type="evidence" value="ECO:0007669"/>
    <property type="project" value="InterPro"/>
</dbReference>
<evidence type="ECO:0000256" key="6">
    <source>
        <dbReference type="ARBA" id="ARBA00023004"/>
    </source>
</evidence>
<evidence type="ECO:0000313" key="11">
    <source>
        <dbReference type="Proteomes" id="UP000439903"/>
    </source>
</evidence>
<dbReference type="InterPro" id="IPR002401">
    <property type="entry name" value="Cyt_P450_E_grp-I"/>
</dbReference>
<dbReference type="Pfam" id="PF00067">
    <property type="entry name" value="p450"/>
    <property type="match status" value="1"/>
</dbReference>
<dbReference type="GO" id="GO:0020037">
    <property type="term" value="F:heme binding"/>
    <property type="evidence" value="ECO:0007669"/>
    <property type="project" value="InterPro"/>
</dbReference>
<evidence type="ECO:0000256" key="8">
    <source>
        <dbReference type="PIRSR" id="PIRSR602401-1"/>
    </source>
</evidence>
<keyword evidence="3 8" id="KW-0349">Heme</keyword>
<dbReference type="InterPro" id="IPR036396">
    <property type="entry name" value="Cyt_P450_sf"/>
</dbReference>
<dbReference type="GO" id="GO:0016705">
    <property type="term" value="F:oxidoreductase activity, acting on paired donors, with incorporation or reduction of molecular oxygen"/>
    <property type="evidence" value="ECO:0007669"/>
    <property type="project" value="InterPro"/>
</dbReference>
<sequence>MIYFLTNFKNYIPYIIAAFIGYFFYKYYIYPLYISPLCRIPGPPVERLFFGNLISFFKNDPDIYLARLKEQYGGVVLFRSFFNSPVVVITDHKLIQHILVNNTYDYVRAIADRPEARDMLGKSIFVVEGNVHKRQRKIMNPAFSFTNIKGVFPTVVQIVNKLKDSWMKQIGDKNEGTITVTTMLPKIALDIIGLVGFGYEFNSTTTESELARAYETITSEKQTPSYFMLIIATIFFPFISKLPFGRNLRFQKSLKVIKAYSDKIVLERKNKFSQGKLEEQDLLSILVRINDELSDGEKLTHEELKSQVMSFLIAGHETTSTASTWALYLLAKHPDIQNRLREELVEAFPDRSHQPTFDEIECLKYLDCVIKEALRVIPPVPSIPRRTTKDETMNGYFIPKGTLLIISIYGVHHDSSLWGKNASKFEPSKWLDPEMKSKITNSIYLPFINGPKNCMGMKFALMELKVILAILIRNFAFKEVEGYTFKKRHFGNNKPLPGLDLIVSKVDN</sequence>
<keyword evidence="6 8" id="KW-0408">Iron</keyword>
<dbReference type="InterPro" id="IPR050196">
    <property type="entry name" value="Cytochrome_P450_Monoox"/>
</dbReference>
<dbReference type="Proteomes" id="UP000439903">
    <property type="component" value="Unassembled WGS sequence"/>
</dbReference>
<name>A0A8H3XBT7_GIGMA</name>
<dbReference type="AlphaFoldDB" id="A0A8H3XBT7"/>
<keyword evidence="11" id="KW-1185">Reference proteome</keyword>
<evidence type="ECO:0000256" key="4">
    <source>
        <dbReference type="ARBA" id="ARBA00022723"/>
    </source>
</evidence>
<dbReference type="PRINTS" id="PR00385">
    <property type="entry name" value="P450"/>
</dbReference>
<keyword evidence="4 8" id="KW-0479">Metal-binding</keyword>
<feature type="binding site" description="axial binding residue" evidence="8">
    <location>
        <position position="454"/>
    </location>
    <ligand>
        <name>heme</name>
        <dbReference type="ChEBI" id="CHEBI:30413"/>
    </ligand>
    <ligandPart>
        <name>Fe</name>
        <dbReference type="ChEBI" id="CHEBI:18248"/>
    </ligandPart>
</feature>
<keyword evidence="9" id="KW-1133">Transmembrane helix</keyword>
<dbReference type="PANTHER" id="PTHR24291">
    <property type="entry name" value="CYTOCHROME P450 FAMILY 4"/>
    <property type="match status" value="1"/>
</dbReference>
<evidence type="ECO:0000256" key="9">
    <source>
        <dbReference type="SAM" id="Phobius"/>
    </source>
</evidence>
<evidence type="ECO:0000256" key="1">
    <source>
        <dbReference type="ARBA" id="ARBA00001971"/>
    </source>
</evidence>
<keyword evidence="9" id="KW-0472">Membrane</keyword>
<dbReference type="InterPro" id="IPR001128">
    <property type="entry name" value="Cyt_P450"/>
</dbReference>
<organism evidence="10 11">
    <name type="scientific">Gigaspora margarita</name>
    <dbReference type="NCBI Taxonomy" id="4874"/>
    <lineage>
        <taxon>Eukaryota</taxon>
        <taxon>Fungi</taxon>
        <taxon>Fungi incertae sedis</taxon>
        <taxon>Mucoromycota</taxon>
        <taxon>Glomeromycotina</taxon>
        <taxon>Glomeromycetes</taxon>
        <taxon>Diversisporales</taxon>
        <taxon>Gigasporaceae</taxon>
        <taxon>Gigaspora</taxon>
    </lineage>
</organism>